<dbReference type="Pfam" id="PF17961">
    <property type="entry name" value="Big_8"/>
    <property type="match status" value="1"/>
</dbReference>
<evidence type="ECO:0000313" key="12">
    <source>
        <dbReference type="Proteomes" id="UP000291758"/>
    </source>
</evidence>
<dbReference type="Gene3D" id="2.60.40.740">
    <property type="match status" value="1"/>
</dbReference>
<dbReference type="EMBL" id="CP035495">
    <property type="protein sequence ID" value="QAY63018.1"/>
    <property type="molecule type" value="Genomic_DNA"/>
</dbReference>
<dbReference type="InterPro" id="IPR008966">
    <property type="entry name" value="Adhesion_dom_sf"/>
</dbReference>
<evidence type="ECO:0000313" key="11">
    <source>
        <dbReference type="EMBL" id="QAY63018.1"/>
    </source>
</evidence>
<evidence type="ECO:0000259" key="9">
    <source>
        <dbReference type="Pfam" id="PF17961"/>
    </source>
</evidence>
<evidence type="ECO:0000256" key="3">
    <source>
        <dbReference type="ARBA" id="ARBA00022525"/>
    </source>
</evidence>
<evidence type="ECO:0008006" key="13">
    <source>
        <dbReference type="Google" id="ProtNLM"/>
    </source>
</evidence>
<feature type="region of interest" description="Disordered" evidence="6">
    <location>
        <begin position="309"/>
        <end position="333"/>
    </location>
</feature>
<feature type="signal peptide" evidence="7">
    <location>
        <begin position="1"/>
        <end position="41"/>
    </location>
</feature>
<dbReference type="AlphaFoldDB" id="A0A4P6EY81"/>
<dbReference type="GO" id="GO:0005975">
    <property type="term" value="P:carbohydrate metabolic process"/>
    <property type="evidence" value="ECO:0007669"/>
    <property type="project" value="UniProtKB-ARBA"/>
</dbReference>
<dbReference type="InterPro" id="IPR057687">
    <property type="entry name" value="DUF7927"/>
</dbReference>
<feature type="domain" description="DUF7927" evidence="10">
    <location>
        <begin position="335"/>
        <end position="444"/>
    </location>
</feature>
<gene>
    <name evidence="11" type="ORF">ET495_06920</name>
</gene>
<reference evidence="11 12" key="1">
    <citation type="submission" date="2019-01" db="EMBL/GenBank/DDBJ databases">
        <title>Genome sequencing of strain 2JSPR-7.</title>
        <authorList>
            <person name="Heo J."/>
            <person name="Kim S.-J."/>
            <person name="Kim J.-S."/>
            <person name="Hong S.-B."/>
            <person name="Kwon S.-W."/>
        </authorList>
    </citation>
    <scope>NUCLEOTIDE SEQUENCE [LARGE SCALE GENOMIC DNA]</scope>
    <source>
        <strain evidence="11 12">2JSPR-7</strain>
    </source>
</reference>
<evidence type="ECO:0000256" key="6">
    <source>
        <dbReference type="SAM" id="MobiDB-lite"/>
    </source>
</evidence>
<proteinExistence type="predicted"/>
<feature type="chain" id="PRO_5020811007" description="Isopeptide-forming domain-containing fimbrial protein" evidence="7">
    <location>
        <begin position="42"/>
        <end position="613"/>
    </location>
</feature>
<protein>
    <recommendedName>
        <fullName evidence="13">Isopeptide-forming domain-containing fimbrial protein</fullName>
    </recommendedName>
</protein>
<keyword evidence="5" id="KW-0572">Peptidoglycan-anchor</keyword>
<dbReference type="Pfam" id="PF17802">
    <property type="entry name" value="SpaA"/>
    <property type="match status" value="1"/>
</dbReference>
<dbReference type="InterPro" id="IPR041171">
    <property type="entry name" value="SDR_Ig"/>
</dbReference>
<sequence length="613" mass="63943">MRPRTPTPRRGRGYARRALCSAAAALALVALATGPVIPASAAAEIPNAITSIQVVPSTPSPGDEIRLDLTWAVPDTAREGDTFSLTLPGLLTQITSEFDLRDDDNNLVAYATVTQGTVTFTLTDFVNTQHNVHGSAYFWAGISWEATPGQTITLEYGVGSTVITVGEATGGDPGPVEPTLTKGGWWWGLKPNGEEEWGVEGDYIGYAITTPPGPFEKIEIVDNLGDGQEYVCDAQLAPEVLLWDVDENGGLTNGREKAATIACSADALTVMFTDVPEGTLAVLNYKVRVTDKSLKKYTNGATVTIDSREEETSAEVVRKGAGGSGTGETPDTPTVTVVKSASPASGTTVTKGQVVTYSLAFDHTGTGPADVDFTDDLTDVLDDATFVRIENAGGLTVSGPTDGRLSITGSLAADTTVVYSVQVKPDGRGDNVLRNAVFKGDTPEGPGTEHPVRYLYVQKTDGTNPLGGGVQFALRAELDGEPGPIVALDAVDETGLFVTGAIEPGTYLLEEQRAPDGYQLLATPVRFHVAADGAITLDDAEADGGRVTVSTHGDGMNVLSVADVKAPALPLTGGSGPLAYWLCGSALVAAATSLAVRRRTHPAAPSISAEARR</sequence>
<evidence type="ECO:0000256" key="5">
    <source>
        <dbReference type="ARBA" id="ARBA00023088"/>
    </source>
</evidence>
<evidence type="ECO:0000256" key="4">
    <source>
        <dbReference type="ARBA" id="ARBA00022729"/>
    </source>
</evidence>
<dbReference type="Proteomes" id="UP000291758">
    <property type="component" value="Chromosome"/>
</dbReference>
<comment type="subcellular location">
    <subcellularLocation>
        <location evidence="1">Secreted</location>
        <location evidence="1">Cell wall</location>
        <topology evidence="1">Peptidoglycan-anchor</topology>
    </subcellularLocation>
</comment>
<accession>A0A4P6EY81</accession>
<evidence type="ECO:0000256" key="1">
    <source>
        <dbReference type="ARBA" id="ARBA00004168"/>
    </source>
</evidence>
<feature type="domain" description="SDR-like Ig" evidence="9">
    <location>
        <begin position="61"/>
        <end position="142"/>
    </location>
</feature>
<dbReference type="GO" id="GO:0007155">
    <property type="term" value="P:cell adhesion"/>
    <property type="evidence" value="ECO:0007669"/>
    <property type="project" value="InterPro"/>
</dbReference>
<evidence type="ECO:0000259" key="10">
    <source>
        <dbReference type="Pfam" id="PF25549"/>
    </source>
</evidence>
<keyword evidence="4 7" id="KW-0732">Signal</keyword>
<evidence type="ECO:0000256" key="7">
    <source>
        <dbReference type="SAM" id="SignalP"/>
    </source>
</evidence>
<dbReference type="KEGG" id="xyl:ET495_06920"/>
<dbReference type="InterPro" id="IPR006311">
    <property type="entry name" value="TAT_signal"/>
</dbReference>
<name>A0A4P6EY81_9MICO</name>
<dbReference type="RefSeq" id="WP_129203720.1">
    <property type="nucleotide sequence ID" value="NZ_CP035495.1"/>
</dbReference>
<organism evidence="11 12">
    <name type="scientific">Xylanimonas allomyrinae</name>
    <dbReference type="NCBI Taxonomy" id="2509459"/>
    <lineage>
        <taxon>Bacteria</taxon>
        <taxon>Bacillati</taxon>
        <taxon>Actinomycetota</taxon>
        <taxon>Actinomycetes</taxon>
        <taxon>Micrococcales</taxon>
        <taxon>Promicromonosporaceae</taxon>
        <taxon>Xylanimonas</taxon>
    </lineage>
</organism>
<feature type="domain" description="SpaA-like prealbumin fold" evidence="8">
    <location>
        <begin position="457"/>
        <end position="537"/>
    </location>
</feature>
<dbReference type="Gene3D" id="2.60.40.1280">
    <property type="match status" value="1"/>
</dbReference>
<dbReference type="OrthoDB" id="5142801at2"/>
<dbReference type="InterPro" id="IPR013783">
    <property type="entry name" value="Ig-like_fold"/>
</dbReference>
<dbReference type="InterPro" id="IPR011252">
    <property type="entry name" value="Fibrogen-bd_dom1"/>
</dbReference>
<keyword evidence="12" id="KW-1185">Reference proteome</keyword>
<dbReference type="PROSITE" id="PS51318">
    <property type="entry name" value="TAT"/>
    <property type="match status" value="1"/>
</dbReference>
<keyword evidence="2" id="KW-0134">Cell wall</keyword>
<evidence type="ECO:0000259" key="8">
    <source>
        <dbReference type="Pfam" id="PF17802"/>
    </source>
</evidence>
<evidence type="ECO:0000256" key="2">
    <source>
        <dbReference type="ARBA" id="ARBA00022512"/>
    </source>
</evidence>
<dbReference type="Pfam" id="PF25549">
    <property type="entry name" value="DUF7927"/>
    <property type="match status" value="1"/>
</dbReference>
<dbReference type="Gene3D" id="2.60.40.10">
    <property type="entry name" value="Immunoglobulins"/>
    <property type="match status" value="1"/>
</dbReference>
<dbReference type="SUPFAM" id="SSF49401">
    <property type="entry name" value="Bacterial adhesins"/>
    <property type="match status" value="1"/>
</dbReference>
<dbReference type="InterPro" id="IPR041033">
    <property type="entry name" value="SpaA_PFL_dom_1"/>
</dbReference>
<keyword evidence="3" id="KW-0964">Secreted</keyword>